<protein>
    <submittedName>
        <fullName evidence="1">2-dehydro-3-deoxygalactonokinase</fullName>
    </submittedName>
</protein>
<gene>
    <name evidence="1" type="ORF">FSB78_17845</name>
</gene>
<dbReference type="Gene3D" id="3.30.420.310">
    <property type="entry name" value="2-keto-3-deoxy-galactonokinase, C-terminal domain"/>
    <property type="match status" value="1"/>
</dbReference>
<dbReference type="OrthoDB" id="256574at2"/>
<dbReference type="InterPro" id="IPR007729">
    <property type="entry name" value="DGOK"/>
</dbReference>
<dbReference type="AlphaFoldDB" id="A0A5C6UJI1"/>
<dbReference type="Proteomes" id="UP000321250">
    <property type="component" value="Unassembled WGS sequence"/>
</dbReference>
<evidence type="ECO:0000313" key="1">
    <source>
        <dbReference type="EMBL" id="TXC72604.1"/>
    </source>
</evidence>
<dbReference type="Pfam" id="PF05035">
    <property type="entry name" value="DGOK"/>
    <property type="match status" value="1"/>
</dbReference>
<name>A0A5C6UJI1_9SPHN</name>
<accession>A0A5C6UJI1</accession>
<keyword evidence="1" id="KW-0418">Kinase</keyword>
<organism evidence="1 2">
    <name type="scientific">Sphingomonas ginsenosidivorax</name>
    <dbReference type="NCBI Taxonomy" id="862135"/>
    <lineage>
        <taxon>Bacteria</taxon>
        <taxon>Pseudomonadati</taxon>
        <taxon>Pseudomonadota</taxon>
        <taxon>Alphaproteobacteria</taxon>
        <taxon>Sphingomonadales</taxon>
        <taxon>Sphingomonadaceae</taxon>
        <taxon>Sphingomonas</taxon>
    </lineage>
</organism>
<comment type="caution">
    <text evidence="1">The sequence shown here is derived from an EMBL/GenBank/DDBJ whole genome shotgun (WGS) entry which is preliminary data.</text>
</comment>
<dbReference type="InterPro" id="IPR042258">
    <property type="entry name" value="DGOK_N"/>
</dbReference>
<proteinExistence type="predicted"/>
<dbReference type="EMBL" id="VOQR01000001">
    <property type="protein sequence ID" value="TXC72604.1"/>
    <property type="molecule type" value="Genomic_DNA"/>
</dbReference>
<keyword evidence="1" id="KW-0808">Transferase</keyword>
<dbReference type="InterPro" id="IPR042257">
    <property type="entry name" value="DGOK_C"/>
</dbReference>
<evidence type="ECO:0000313" key="2">
    <source>
        <dbReference type="Proteomes" id="UP000321250"/>
    </source>
</evidence>
<sequence length="289" mass="29700">MGAYIAVDWGTTNRRAYLIDAGGAVLDTVRDDRGVLAIERSEYPREVAALRERLGALPVIAAGMIGSTRGWVDAPYVPAPADLPALVAARADIPGEDVVIVPGVCLTGPRSDVMRGEEVQVLGAIAAGLAPADALFCQPGTHNKWVHTVGGRIVDVSTAMTGELFALLRGNGVLKGMLDGDVADGPAFRDGVARGAGATDLLVALFEVRAGVLLGALPADDAASFASGVLIGADVGSRNLSDRDVHLLASGPLADLYAAAIRLRGGRVVAVDNQAGFLAGIHAIWGLTR</sequence>
<keyword evidence="2" id="KW-1185">Reference proteome</keyword>
<reference evidence="1 2" key="1">
    <citation type="journal article" date="2013" name="Antonie Van Leeuwenhoek">
        <title>Sphingomonas ginsenosidivorax sp. nov., with the ability to transform ginsenosides.</title>
        <authorList>
            <person name="Jin X.F."/>
            <person name="Kim J.K."/>
            <person name="Liu Q.M."/>
            <person name="Kang M.S."/>
            <person name="He D."/>
            <person name="Jin F.X."/>
            <person name="Kim S.C."/>
            <person name="Im W.T."/>
        </authorList>
    </citation>
    <scope>NUCLEOTIDE SEQUENCE [LARGE SCALE GENOMIC DNA]</scope>
    <source>
        <strain evidence="1 2">KHI67</strain>
    </source>
</reference>
<dbReference type="Gene3D" id="3.30.420.300">
    <property type="entry name" value="2-keto-3-deoxy-galactonokinase, substrate binding domain"/>
    <property type="match status" value="1"/>
</dbReference>
<dbReference type="GO" id="GO:0008671">
    <property type="term" value="F:2-dehydro-3-deoxygalactonokinase activity"/>
    <property type="evidence" value="ECO:0007669"/>
    <property type="project" value="InterPro"/>
</dbReference>
<dbReference type="GO" id="GO:0034194">
    <property type="term" value="P:D-galactonate catabolic process"/>
    <property type="evidence" value="ECO:0007669"/>
    <property type="project" value="InterPro"/>
</dbReference>
<dbReference type="CDD" id="cd24012">
    <property type="entry name" value="ASKHA_NBD_KDGal-kinase"/>
    <property type="match status" value="1"/>
</dbReference>
<dbReference type="RefSeq" id="WP_147083876.1">
    <property type="nucleotide sequence ID" value="NZ_VOQR01000001.1"/>
</dbReference>